<keyword evidence="3" id="KW-1185">Reference proteome</keyword>
<feature type="region of interest" description="Disordered" evidence="1">
    <location>
        <begin position="93"/>
        <end position="127"/>
    </location>
</feature>
<feature type="compositionally biased region" description="Low complexity" evidence="1">
    <location>
        <begin position="95"/>
        <end position="106"/>
    </location>
</feature>
<accession>A0AAP0I5L4</accession>
<evidence type="ECO:0000256" key="1">
    <source>
        <dbReference type="SAM" id="MobiDB-lite"/>
    </source>
</evidence>
<dbReference type="EMBL" id="JBBNAE010000007">
    <property type="protein sequence ID" value="KAK9109085.1"/>
    <property type="molecule type" value="Genomic_DNA"/>
</dbReference>
<feature type="compositionally biased region" description="Polar residues" evidence="1">
    <location>
        <begin position="107"/>
        <end position="119"/>
    </location>
</feature>
<proteinExistence type="predicted"/>
<comment type="caution">
    <text evidence="2">The sequence shown here is derived from an EMBL/GenBank/DDBJ whole genome shotgun (WGS) entry which is preliminary data.</text>
</comment>
<name>A0AAP0I5L4_9MAGN</name>
<reference evidence="2 3" key="1">
    <citation type="submission" date="2024-01" db="EMBL/GenBank/DDBJ databases">
        <title>Genome assemblies of Stephania.</title>
        <authorList>
            <person name="Yang L."/>
        </authorList>
    </citation>
    <scope>NUCLEOTIDE SEQUENCE [LARGE SCALE GENOMIC DNA]</scope>
    <source>
        <strain evidence="2">QJT</strain>
        <tissue evidence="2">Leaf</tissue>
    </source>
</reference>
<organism evidence="2 3">
    <name type="scientific">Stephania japonica</name>
    <dbReference type="NCBI Taxonomy" id="461633"/>
    <lineage>
        <taxon>Eukaryota</taxon>
        <taxon>Viridiplantae</taxon>
        <taxon>Streptophyta</taxon>
        <taxon>Embryophyta</taxon>
        <taxon>Tracheophyta</taxon>
        <taxon>Spermatophyta</taxon>
        <taxon>Magnoliopsida</taxon>
        <taxon>Ranunculales</taxon>
        <taxon>Menispermaceae</taxon>
        <taxon>Menispermoideae</taxon>
        <taxon>Cissampelideae</taxon>
        <taxon>Stephania</taxon>
    </lineage>
</organism>
<sequence length="210" mass="23926">MVPNQGAIISKEELKIREKLEDDIERDLEAEIKDQICQLALRLHRLYQHQKERILRELLKSGDQFSSKDNVFSEMNIRIKMEGGSKIEINETKKVSTASKSKSTKAPQLSNINKQSTPSEIVHKQGKVTDQSGKEFSWVKTLRSEKSASNKKIEPSIIKSTKCSNCGSDVPSHDAERVTKTNNLRRVSIRHQNEEAHAEEMKSLELGWKS</sequence>
<gene>
    <name evidence="2" type="ORF">Sjap_017145</name>
</gene>
<dbReference type="AlphaFoldDB" id="A0AAP0I5L4"/>
<protein>
    <submittedName>
        <fullName evidence="2">Uncharacterized protein</fullName>
    </submittedName>
</protein>
<evidence type="ECO:0000313" key="3">
    <source>
        <dbReference type="Proteomes" id="UP001417504"/>
    </source>
</evidence>
<evidence type="ECO:0000313" key="2">
    <source>
        <dbReference type="EMBL" id="KAK9109085.1"/>
    </source>
</evidence>
<dbReference type="Proteomes" id="UP001417504">
    <property type="component" value="Unassembled WGS sequence"/>
</dbReference>